<evidence type="ECO:0008006" key="4">
    <source>
        <dbReference type="Google" id="ProtNLM"/>
    </source>
</evidence>
<protein>
    <recommendedName>
        <fullName evidence="4">CDK5 regulatory subunit-associated protein 3</fullName>
    </recommendedName>
</protein>
<dbReference type="InParanoid" id="A0A6L2PHB6"/>
<dbReference type="PANTHER" id="PTHR14894:SF0">
    <property type="entry name" value="CDK5 REGULATORY SUBUNIT-ASSOCIATED PROTEIN 3"/>
    <property type="match status" value="1"/>
</dbReference>
<dbReference type="OrthoDB" id="340432at2759"/>
<dbReference type="FunCoup" id="A0A6L2PHB6">
    <property type="interactions" value="1426"/>
</dbReference>
<name>A0A6L2PHB6_COPFO</name>
<comment type="caution">
    <text evidence="2">The sequence shown here is derived from an EMBL/GenBank/DDBJ whole genome shotgun (WGS) entry which is preliminary data.</text>
</comment>
<keyword evidence="3" id="KW-1185">Reference proteome</keyword>
<dbReference type="Proteomes" id="UP000502823">
    <property type="component" value="Unassembled WGS sequence"/>
</dbReference>
<dbReference type="EMBL" id="BLKM01000343">
    <property type="protein sequence ID" value="GFG31961.1"/>
    <property type="molecule type" value="Genomic_DNA"/>
</dbReference>
<evidence type="ECO:0000256" key="1">
    <source>
        <dbReference type="ARBA" id="ARBA00007478"/>
    </source>
</evidence>
<organism evidence="2 3">
    <name type="scientific">Coptotermes formosanus</name>
    <name type="common">Formosan subterranean termite</name>
    <dbReference type="NCBI Taxonomy" id="36987"/>
    <lineage>
        <taxon>Eukaryota</taxon>
        <taxon>Metazoa</taxon>
        <taxon>Ecdysozoa</taxon>
        <taxon>Arthropoda</taxon>
        <taxon>Hexapoda</taxon>
        <taxon>Insecta</taxon>
        <taxon>Pterygota</taxon>
        <taxon>Neoptera</taxon>
        <taxon>Polyneoptera</taxon>
        <taxon>Dictyoptera</taxon>
        <taxon>Blattodea</taxon>
        <taxon>Blattoidea</taxon>
        <taxon>Termitoidae</taxon>
        <taxon>Rhinotermitidae</taxon>
        <taxon>Coptotermes</taxon>
    </lineage>
</organism>
<reference evidence="3" key="1">
    <citation type="submission" date="2020-01" db="EMBL/GenBank/DDBJ databases">
        <title>Draft genome sequence of the Termite Coptotermes fromosanus.</title>
        <authorList>
            <person name="Itakura S."/>
            <person name="Yosikawa Y."/>
            <person name="Umezawa K."/>
        </authorList>
    </citation>
    <scope>NUCLEOTIDE SEQUENCE [LARGE SCALE GENOMIC DNA]</scope>
</reference>
<evidence type="ECO:0000313" key="3">
    <source>
        <dbReference type="Proteomes" id="UP000502823"/>
    </source>
</evidence>
<gene>
    <name evidence="2" type="ORF">Cfor_01869</name>
</gene>
<dbReference type="PANTHER" id="PTHR14894">
    <property type="entry name" value="CDK5 REGULATORY SUBUNIT-ASSOCIATED PROTEIN 3"/>
    <property type="match status" value="1"/>
</dbReference>
<sequence>MVTDLHPSTAPLFMSMHNTQKKEQFIPIDIHTNKLSDWLLSRRHCKREWQTQILSIREKINNAIQDMPVHVGITKLLSGSYINYFRCLNIIEILKETEANSKNIFGSYRSQRMKDWQEIVHLYEKDNVYLAEAAQMLIRNVNYEVPSLKKQIAKCEQIQVECDKKEAEYSKACSIARGEFQTLCKQLGIQGMQIKRELVDLVTELPNIYSKLAESVKTLNQAVEFYTEFVKFIFGKEHPGGCVPLLKYLIEHGNTTIYEWKYGETPLKIVESPINIKFDNETDTTQADDNTIDFGDGNGSGIDFGSLDNGSTTGIECDGITTEEGDIDWGISTVELHGETGSEIDINISLEESGIVVESSGTEGGVAKDMEALTLLDNPSTRNTFIDELNELESFLRVRLFEMNGPSNLLTLSQLQGGPPVLQLQTTQSISAMLNQVQAVLCEVTDSRTNHLHNIKNSPRYVDYLANCLKQKMDVADKMVASQEAVRQRSIEAGEEAKNLQPKLKLIIAKTKELQGEVRCDYMVIHSDYGHVGCDTI</sequence>
<evidence type="ECO:0000313" key="2">
    <source>
        <dbReference type="EMBL" id="GFG31961.1"/>
    </source>
</evidence>
<dbReference type="GO" id="GO:0007346">
    <property type="term" value="P:regulation of mitotic cell cycle"/>
    <property type="evidence" value="ECO:0007669"/>
    <property type="project" value="TreeGrafter"/>
</dbReference>
<dbReference type="AlphaFoldDB" id="A0A6L2PHB6"/>
<proteinExistence type="inferred from homology"/>
<dbReference type="InterPro" id="IPR008491">
    <property type="entry name" value="CDK5RAP3"/>
</dbReference>
<accession>A0A6L2PHB6</accession>
<comment type="similarity">
    <text evidence="1">Belongs to the CDK5RAP3 family.</text>
</comment>
<dbReference type="Pfam" id="PF05600">
    <property type="entry name" value="CDK5RAP3"/>
    <property type="match status" value="1"/>
</dbReference>
<dbReference type="GO" id="GO:0012505">
    <property type="term" value="C:endomembrane system"/>
    <property type="evidence" value="ECO:0007669"/>
    <property type="project" value="TreeGrafter"/>
</dbReference>